<keyword evidence="6 7" id="KW-0472">Membrane</keyword>
<keyword evidence="4 10" id="KW-0067">ATP-binding</keyword>
<keyword evidence="10" id="KW-0378">Hydrolase</keyword>
<proteinExistence type="predicted"/>
<dbReference type="SUPFAM" id="SSF90123">
    <property type="entry name" value="ABC transporter transmembrane region"/>
    <property type="match status" value="1"/>
</dbReference>
<name>A0A2Z4AC06_9BACT</name>
<dbReference type="SMART" id="SM00382">
    <property type="entry name" value="AAA"/>
    <property type="match status" value="1"/>
</dbReference>
<dbReference type="Pfam" id="PF00664">
    <property type="entry name" value="ABC_membrane"/>
    <property type="match status" value="1"/>
</dbReference>
<feature type="transmembrane region" description="Helical" evidence="7">
    <location>
        <begin position="165"/>
        <end position="183"/>
    </location>
</feature>
<dbReference type="Gene3D" id="1.20.1560.10">
    <property type="entry name" value="ABC transporter type 1, transmembrane domain"/>
    <property type="match status" value="1"/>
</dbReference>
<dbReference type="InterPro" id="IPR003439">
    <property type="entry name" value="ABC_transporter-like_ATP-bd"/>
</dbReference>
<evidence type="ECO:0000313" key="10">
    <source>
        <dbReference type="EMBL" id="AWT59603.1"/>
    </source>
</evidence>
<evidence type="ECO:0000313" key="11">
    <source>
        <dbReference type="Proteomes" id="UP000247465"/>
    </source>
</evidence>
<dbReference type="GO" id="GO:0016887">
    <property type="term" value="F:ATP hydrolysis activity"/>
    <property type="evidence" value="ECO:0007669"/>
    <property type="project" value="InterPro"/>
</dbReference>
<dbReference type="InterPro" id="IPR027417">
    <property type="entry name" value="P-loop_NTPase"/>
</dbReference>
<feature type="transmembrane region" description="Helical" evidence="7">
    <location>
        <begin position="277"/>
        <end position="298"/>
    </location>
</feature>
<sequence length="576" mass="64158">MDYKEPTEAPTLLKYIWSYRSQQMKGIGLTLLRAIVIAPLPFLFRIVIDEHVKSANLMGILSIALLFSGLLVLHYCFAIYAARYFAISVGRMMVELRGRIFHKLQVLSFGYLDDQQTGRLISKYAFDTQRIEQVTYPVLRQLLPEALVSVCIITLLTLFNWQLMIALALIIPVYAIAKIVFYGKLIKTETENRVAREGMTSQASELISAIRLIRGFGQEQTAREAMNASSEEFARSRAELSSFNALFGAFSYVSTQLLSLLIVAGGAIYVIQGTITFGTLVAFLVALPVVLSPIQLFISFSQQYFQGRESYRSVKELIDSQYVEEWQGSVQLNELKGSIKFENVTFAYEEGHLPAVNNINLEIEAGQHVAFVGPSGSGKSTLANMVLGLYKPTKGTIKIDDVPQSSLDMRWFRRNSAIVMQESVLLSGSLKDNIRFARPNATDKEIDEVAKKANVEEFIHKLPEGYMTSAGEAGVHLSGGQRQRISIARAILRNPRVLILDEATSALDYESEHLVQEALERLSEGRTVITIAHRLSTVKKADTIVVLKEGSVVETGTFEKLSQGNSYFSEMLEASA</sequence>
<evidence type="ECO:0000256" key="2">
    <source>
        <dbReference type="ARBA" id="ARBA00022692"/>
    </source>
</evidence>
<comment type="subcellular location">
    <subcellularLocation>
        <location evidence="1">Cell membrane</location>
        <topology evidence="1">Multi-pass membrane protein</topology>
    </subcellularLocation>
</comment>
<accession>A0A2Z4AC06</accession>
<evidence type="ECO:0000256" key="5">
    <source>
        <dbReference type="ARBA" id="ARBA00022989"/>
    </source>
</evidence>
<evidence type="ECO:0000256" key="6">
    <source>
        <dbReference type="ARBA" id="ARBA00023136"/>
    </source>
</evidence>
<dbReference type="EC" id="3.6.3.-" evidence="10"/>
<dbReference type="GO" id="GO:0015421">
    <property type="term" value="F:ABC-type oligopeptide transporter activity"/>
    <property type="evidence" value="ECO:0007669"/>
    <property type="project" value="TreeGrafter"/>
</dbReference>
<dbReference type="CDD" id="cd07346">
    <property type="entry name" value="ABC_6TM_exporters"/>
    <property type="match status" value="1"/>
</dbReference>
<evidence type="ECO:0000256" key="1">
    <source>
        <dbReference type="ARBA" id="ARBA00004651"/>
    </source>
</evidence>
<feature type="domain" description="ABC transmembrane type-1" evidence="9">
    <location>
        <begin position="26"/>
        <end position="306"/>
    </location>
</feature>
<dbReference type="FunFam" id="3.40.50.300:FF:000218">
    <property type="entry name" value="Multidrug ABC transporter ATP-binding protein"/>
    <property type="match status" value="1"/>
</dbReference>
<dbReference type="Proteomes" id="UP000247465">
    <property type="component" value="Chromosome"/>
</dbReference>
<keyword evidence="2 7" id="KW-0812">Transmembrane</keyword>
<dbReference type="PANTHER" id="PTHR43394">
    <property type="entry name" value="ATP-DEPENDENT PERMEASE MDL1, MITOCHONDRIAL"/>
    <property type="match status" value="1"/>
</dbReference>
<dbReference type="PROSITE" id="PS50929">
    <property type="entry name" value="ABC_TM1F"/>
    <property type="match status" value="1"/>
</dbReference>
<evidence type="ECO:0000259" key="8">
    <source>
        <dbReference type="PROSITE" id="PS50893"/>
    </source>
</evidence>
<gene>
    <name evidence="10" type="ORF">DF168_00795</name>
</gene>
<keyword evidence="3" id="KW-0547">Nucleotide-binding</keyword>
<reference evidence="10 11" key="1">
    <citation type="submission" date="2018-06" db="EMBL/GenBank/DDBJ databases">
        <title>Draft Genome Sequence of a Novel Marine Bacterium Related to the Verrucomicrobia.</title>
        <authorList>
            <person name="Vosseberg J."/>
            <person name="Martijn J."/>
            <person name="Ettema T.J.G."/>
        </authorList>
    </citation>
    <scope>NUCLEOTIDE SEQUENCE [LARGE SCALE GENOMIC DNA]</scope>
    <source>
        <strain evidence="10">TARA_B100001123</strain>
    </source>
</reference>
<dbReference type="PROSITE" id="PS50893">
    <property type="entry name" value="ABC_TRANSPORTER_2"/>
    <property type="match status" value="1"/>
</dbReference>
<dbReference type="GO" id="GO:0005524">
    <property type="term" value="F:ATP binding"/>
    <property type="evidence" value="ECO:0007669"/>
    <property type="project" value="UniProtKB-KW"/>
</dbReference>
<organism evidence="10 11">
    <name type="scientific">Candidatus Moanibacter tarae</name>
    <dbReference type="NCBI Taxonomy" id="2200854"/>
    <lineage>
        <taxon>Bacteria</taxon>
        <taxon>Pseudomonadati</taxon>
        <taxon>Verrucomicrobiota</taxon>
        <taxon>Opitutia</taxon>
        <taxon>Puniceicoccales</taxon>
        <taxon>Puniceicoccales incertae sedis</taxon>
        <taxon>Candidatus Moanibacter</taxon>
    </lineage>
</organism>
<dbReference type="Pfam" id="PF00005">
    <property type="entry name" value="ABC_tran"/>
    <property type="match status" value="1"/>
</dbReference>
<keyword evidence="5 7" id="KW-1133">Transmembrane helix</keyword>
<dbReference type="PROSITE" id="PS00211">
    <property type="entry name" value="ABC_TRANSPORTER_1"/>
    <property type="match status" value="1"/>
</dbReference>
<evidence type="ECO:0000256" key="4">
    <source>
        <dbReference type="ARBA" id="ARBA00022840"/>
    </source>
</evidence>
<feature type="domain" description="ABC transporter" evidence="8">
    <location>
        <begin position="339"/>
        <end position="574"/>
    </location>
</feature>
<dbReference type="InterPro" id="IPR039421">
    <property type="entry name" value="Type_1_exporter"/>
</dbReference>
<dbReference type="Gene3D" id="3.40.50.300">
    <property type="entry name" value="P-loop containing nucleotide triphosphate hydrolases"/>
    <property type="match status" value="1"/>
</dbReference>
<dbReference type="GO" id="GO:0005886">
    <property type="term" value="C:plasma membrane"/>
    <property type="evidence" value="ECO:0007669"/>
    <property type="project" value="UniProtKB-SubCell"/>
</dbReference>
<evidence type="ECO:0000259" key="9">
    <source>
        <dbReference type="PROSITE" id="PS50929"/>
    </source>
</evidence>
<feature type="transmembrane region" description="Helical" evidence="7">
    <location>
        <begin position="245"/>
        <end position="271"/>
    </location>
</feature>
<dbReference type="EMBL" id="CP029803">
    <property type="protein sequence ID" value="AWT59603.1"/>
    <property type="molecule type" value="Genomic_DNA"/>
</dbReference>
<dbReference type="InterPro" id="IPR036640">
    <property type="entry name" value="ABC1_TM_sf"/>
</dbReference>
<feature type="transmembrane region" description="Helical" evidence="7">
    <location>
        <begin position="60"/>
        <end position="82"/>
    </location>
</feature>
<evidence type="ECO:0000256" key="7">
    <source>
        <dbReference type="SAM" id="Phobius"/>
    </source>
</evidence>
<feature type="transmembrane region" description="Helical" evidence="7">
    <location>
        <begin position="27"/>
        <end position="48"/>
    </location>
</feature>
<dbReference type="SUPFAM" id="SSF52540">
    <property type="entry name" value="P-loop containing nucleoside triphosphate hydrolases"/>
    <property type="match status" value="1"/>
</dbReference>
<evidence type="ECO:0000256" key="3">
    <source>
        <dbReference type="ARBA" id="ARBA00022741"/>
    </source>
</evidence>
<dbReference type="KEGG" id="mtar:DF168_00795"/>
<dbReference type="PANTHER" id="PTHR43394:SF1">
    <property type="entry name" value="ATP-BINDING CASSETTE SUB-FAMILY B MEMBER 10, MITOCHONDRIAL"/>
    <property type="match status" value="1"/>
</dbReference>
<dbReference type="InterPro" id="IPR003593">
    <property type="entry name" value="AAA+_ATPase"/>
</dbReference>
<protein>
    <submittedName>
        <fullName evidence="10">Multidrug export ATP-binding/permease protein</fullName>
        <ecNumber evidence="10">3.6.3.-</ecNumber>
    </submittedName>
</protein>
<dbReference type="InterPro" id="IPR011527">
    <property type="entry name" value="ABC1_TM_dom"/>
</dbReference>
<dbReference type="AlphaFoldDB" id="A0A2Z4AC06"/>
<dbReference type="InterPro" id="IPR017871">
    <property type="entry name" value="ABC_transporter-like_CS"/>
</dbReference>